<evidence type="ECO:0000259" key="2">
    <source>
        <dbReference type="PROSITE" id="PS50821"/>
    </source>
</evidence>
<dbReference type="InterPro" id="IPR012337">
    <property type="entry name" value="RNaseH-like_sf"/>
</dbReference>
<dbReference type="InterPro" id="IPR032474">
    <property type="entry name" value="Argonaute_N"/>
</dbReference>
<gene>
    <name evidence="4" type="primary">EIF2C4</name>
    <name evidence="4" type="ORF">BGZ65_003054</name>
</gene>
<keyword evidence="5" id="KW-1185">Reference proteome</keyword>
<dbReference type="CDD" id="cd02846">
    <property type="entry name" value="PAZ_argonaute_like"/>
    <property type="match status" value="1"/>
</dbReference>
<dbReference type="GO" id="GO:0003723">
    <property type="term" value="F:RNA binding"/>
    <property type="evidence" value="ECO:0007669"/>
    <property type="project" value="InterPro"/>
</dbReference>
<dbReference type="InterPro" id="IPR014811">
    <property type="entry name" value="ArgoL1"/>
</dbReference>
<keyword evidence="4" id="KW-0648">Protein biosynthesis</keyword>
<dbReference type="InterPro" id="IPR032472">
    <property type="entry name" value="ArgoL2"/>
</dbReference>
<dbReference type="PROSITE" id="PS50822">
    <property type="entry name" value="PIWI"/>
    <property type="match status" value="1"/>
</dbReference>
<dbReference type="InterPro" id="IPR036397">
    <property type="entry name" value="RNaseH_sf"/>
</dbReference>
<feature type="domain" description="PAZ" evidence="2">
    <location>
        <begin position="230"/>
        <end position="338"/>
    </location>
</feature>
<dbReference type="Proteomes" id="UP000749646">
    <property type="component" value="Unassembled WGS sequence"/>
</dbReference>
<dbReference type="Pfam" id="PF02171">
    <property type="entry name" value="Piwi"/>
    <property type="match status" value="1"/>
</dbReference>
<evidence type="ECO:0000313" key="4">
    <source>
        <dbReference type="EMBL" id="KAF9935761.1"/>
    </source>
</evidence>
<dbReference type="InterPro" id="IPR003165">
    <property type="entry name" value="Piwi"/>
</dbReference>
<feature type="domain" description="Piwi" evidence="3">
    <location>
        <begin position="513"/>
        <end position="653"/>
    </location>
</feature>
<accession>A0A9P6IMV3</accession>
<dbReference type="EMBL" id="JAAAHW010009841">
    <property type="protein sequence ID" value="KAF9935761.1"/>
    <property type="molecule type" value="Genomic_DNA"/>
</dbReference>
<dbReference type="OrthoDB" id="10252740at2759"/>
<reference evidence="4" key="1">
    <citation type="journal article" date="2020" name="Fungal Divers.">
        <title>Resolving the Mortierellaceae phylogeny through synthesis of multi-gene phylogenetics and phylogenomics.</title>
        <authorList>
            <person name="Vandepol N."/>
            <person name="Liber J."/>
            <person name="Desiro A."/>
            <person name="Na H."/>
            <person name="Kennedy M."/>
            <person name="Barry K."/>
            <person name="Grigoriev I.V."/>
            <person name="Miller A.N."/>
            <person name="O'Donnell K."/>
            <person name="Stajich J.E."/>
            <person name="Bonito G."/>
        </authorList>
    </citation>
    <scope>NUCLEOTIDE SEQUENCE</scope>
    <source>
        <strain evidence="4">MES-2147</strain>
    </source>
</reference>
<dbReference type="Gene3D" id="3.40.50.2300">
    <property type="match status" value="1"/>
</dbReference>
<proteinExistence type="predicted"/>
<dbReference type="InterPro" id="IPR036085">
    <property type="entry name" value="PAZ_dom_sf"/>
</dbReference>
<dbReference type="InterPro" id="IPR003100">
    <property type="entry name" value="PAZ_dom"/>
</dbReference>
<evidence type="ECO:0000256" key="1">
    <source>
        <dbReference type="SAM" id="MobiDB-lite"/>
    </source>
</evidence>
<dbReference type="Gene3D" id="2.170.260.10">
    <property type="entry name" value="paz domain"/>
    <property type="match status" value="1"/>
</dbReference>
<dbReference type="SMART" id="SM00949">
    <property type="entry name" value="PAZ"/>
    <property type="match status" value="1"/>
</dbReference>
<organism evidence="4 5">
    <name type="scientific">Modicella reniformis</name>
    <dbReference type="NCBI Taxonomy" id="1440133"/>
    <lineage>
        <taxon>Eukaryota</taxon>
        <taxon>Fungi</taxon>
        <taxon>Fungi incertae sedis</taxon>
        <taxon>Mucoromycota</taxon>
        <taxon>Mortierellomycotina</taxon>
        <taxon>Mortierellomycetes</taxon>
        <taxon>Mortierellales</taxon>
        <taxon>Mortierellaceae</taxon>
        <taxon>Modicella</taxon>
    </lineage>
</organism>
<name>A0A9P6IMV3_9FUNG</name>
<dbReference type="Pfam" id="PF16487">
    <property type="entry name" value="ArgoMid"/>
    <property type="match status" value="1"/>
</dbReference>
<dbReference type="SUPFAM" id="SSF53098">
    <property type="entry name" value="Ribonuclease H-like"/>
    <property type="match status" value="1"/>
</dbReference>
<evidence type="ECO:0000259" key="3">
    <source>
        <dbReference type="PROSITE" id="PS50822"/>
    </source>
</evidence>
<comment type="caution">
    <text evidence="4">The sequence shown here is derived from an EMBL/GenBank/DDBJ whole genome shotgun (WGS) entry which is preliminary data.</text>
</comment>
<dbReference type="SMART" id="SM01163">
    <property type="entry name" value="DUF1785"/>
    <property type="match status" value="1"/>
</dbReference>
<dbReference type="Pfam" id="PF16488">
    <property type="entry name" value="ArgoL2"/>
    <property type="match status" value="1"/>
</dbReference>
<dbReference type="Gene3D" id="3.30.420.10">
    <property type="entry name" value="Ribonuclease H-like superfamily/Ribonuclease H"/>
    <property type="match status" value="1"/>
</dbReference>
<sequence length="653" mass="72661">MATPPATTTTPQTSKRPFHGSAGQVVTVRTNVFEMMFKDVAVSHYDVDITPTVPPAIQRRIYEEFIQNYGDTDLDGVRPVYDGRKSLFSPSEFPFKSRTFEVILSSDAQQRTPPVFKIKIRMVAVIKMGELQKFMERKTVINSNVQAAIMVLDVLIRHKPALLYTCIGRSFFTPEGKKPLTGPVEVWRGFYQSARPTIDGRMMINVDISATSFFQSGHLIETILKILNLKSPDDLRRTSPPLDWKKVEKTIRNLRITVRHRGRSNRSFKIARLTTGSATETRFMVNVEGDDGGPVGFETTVENYFRETYNLRLQFPMIPCAMVTKTIALPLELCTVVEGQRYTKRLDECQTAEMIKFTCQGPQVRANTIKRGLQIMQYDENEYLKDFGVKISPEMMVLQARILPPPMIHYHPSSSQPSVVPRDGSWNLIGRKVALGTTLGSWGVIVFGNERDAPTPSVRAFIRELIVTCMDTGMNVVNKDPTITYLNPQSIIEDGLRQAWIRAGDQVKSKPQLLVCILPNTGTALYAEIKRVTDTIIGVASQCLQAQSVKIPKKPYCANVCLKMNVKLGGMNSQLGPGMLPVLTSKPTILMGADVNHPAAGDNVRPSIAAVVGSMDSKAARYAASIRIQAAGSEIIADLSGMTMELLRAFYQS</sequence>
<dbReference type="PROSITE" id="PS50821">
    <property type="entry name" value="PAZ"/>
    <property type="match status" value="1"/>
</dbReference>
<dbReference type="AlphaFoldDB" id="A0A9P6IMV3"/>
<feature type="compositionally biased region" description="Low complexity" evidence="1">
    <location>
        <begin position="1"/>
        <end position="13"/>
    </location>
</feature>
<dbReference type="Pfam" id="PF16486">
    <property type="entry name" value="ArgoN"/>
    <property type="match status" value="1"/>
</dbReference>
<feature type="region of interest" description="Disordered" evidence="1">
    <location>
        <begin position="1"/>
        <end position="21"/>
    </location>
</feature>
<dbReference type="PANTHER" id="PTHR22891">
    <property type="entry name" value="EUKARYOTIC TRANSLATION INITIATION FACTOR 2C"/>
    <property type="match status" value="1"/>
</dbReference>
<keyword evidence="4" id="KW-0396">Initiation factor</keyword>
<dbReference type="Pfam" id="PF02170">
    <property type="entry name" value="PAZ"/>
    <property type="match status" value="1"/>
</dbReference>
<dbReference type="InterPro" id="IPR032473">
    <property type="entry name" value="Argonaute_Mid_dom"/>
</dbReference>
<dbReference type="SUPFAM" id="SSF101690">
    <property type="entry name" value="PAZ domain"/>
    <property type="match status" value="1"/>
</dbReference>
<evidence type="ECO:0000313" key="5">
    <source>
        <dbReference type="Proteomes" id="UP000749646"/>
    </source>
</evidence>
<protein>
    <submittedName>
        <fullName evidence="4">Eukaryotic translation initiation factor 2C</fullName>
    </submittedName>
</protein>
<dbReference type="Pfam" id="PF08699">
    <property type="entry name" value="ArgoL1"/>
    <property type="match status" value="1"/>
</dbReference>
<dbReference type="GO" id="GO:0003743">
    <property type="term" value="F:translation initiation factor activity"/>
    <property type="evidence" value="ECO:0007669"/>
    <property type="project" value="UniProtKB-KW"/>
</dbReference>